<evidence type="ECO:0000256" key="1">
    <source>
        <dbReference type="SAM" id="MobiDB-lite"/>
    </source>
</evidence>
<feature type="compositionally biased region" description="Basic and acidic residues" evidence="1">
    <location>
        <begin position="11"/>
        <end position="21"/>
    </location>
</feature>
<sequence length="126" mass="14514">MLTLPSRFRNAFHDTTPDKPRISSQVDHPQQTRRRRNTTNRKLISEFAVFPKTPRLRLQERYPVPTVHIEEEVLVERTAIMVGTSRRESVNTPKDSDASHSTTPDNITTTIITNPLRTRALQLVSQ</sequence>
<accession>A0AAV4R4G6</accession>
<evidence type="ECO:0000313" key="2">
    <source>
        <dbReference type="EMBL" id="GIY15916.1"/>
    </source>
</evidence>
<organism evidence="2 3">
    <name type="scientific">Caerostris extrusa</name>
    <name type="common">Bark spider</name>
    <name type="synonym">Caerostris bankana</name>
    <dbReference type="NCBI Taxonomy" id="172846"/>
    <lineage>
        <taxon>Eukaryota</taxon>
        <taxon>Metazoa</taxon>
        <taxon>Ecdysozoa</taxon>
        <taxon>Arthropoda</taxon>
        <taxon>Chelicerata</taxon>
        <taxon>Arachnida</taxon>
        <taxon>Araneae</taxon>
        <taxon>Araneomorphae</taxon>
        <taxon>Entelegynae</taxon>
        <taxon>Araneoidea</taxon>
        <taxon>Araneidae</taxon>
        <taxon>Caerostris</taxon>
    </lineage>
</organism>
<feature type="compositionally biased region" description="Basic and acidic residues" evidence="1">
    <location>
        <begin position="85"/>
        <end position="98"/>
    </location>
</feature>
<keyword evidence="3" id="KW-1185">Reference proteome</keyword>
<protein>
    <submittedName>
        <fullName evidence="2">Uncharacterized protein</fullName>
    </submittedName>
</protein>
<name>A0AAV4R4G6_CAEEX</name>
<proteinExistence type="predicted"/>
<dbReference type="EMBL" id="BPLR01007303">
    <property type="protein sequence ID" value="GIY15916.1"/>
    <property type="molecule type" value="Genomic_DNA"/>
</dbReference>
<dbReference type="Proteomes" id="UP001054945">
    <property type="component" value="Unassembled WGS sequence"/>
</dbReference>
<comment type="caution">
    <text evidence="2">The sequence shown here is derived from an EMBL/GenBank/DDBJ whole genome shotgun (WGS) entry which is preliminary data.</text>
</comment>
<evidence type="ECO:0000313" key="3">
    <source>
        <dbReference type="Proteomes" id="UP001054945"/>
    </source>
</evidence>
<gene>
    <name evidence="2" type="ORF">CEXT_442321</name>
</gene>
<feature type="region of interest" description="Disordered" evidence="1">
    <location>
        <begin position="1"/>
        <end position="41"/>
    </location>
</feature>
<dbReference type="AlphaFoldDB" id="A0AAV4R4G6"/>
<reference evidence="2 3" key="1">
    <citation type="submission" date="2021-06" db="EMBL/GenBank/DDBJ databases">
        <title>Caerostris extrusa draft genome.</title>
        <authorList>
            <person name="Kono N."/>
            <person name="Arakawa K."/>
        </authorList>
    </citation>
    <scope>NUCLEOTIDE SEQUENCE [LARGE SCALE GENOMIC DNA]</scope>
</reference>
<feature type="region of interest" description="Disordered" evidence="1">
    <location>
        <begin position="84"/>
        <end position="108"/>
    </location>
</feature>